<gene>
    <name evidence="1" type="ORF">MW7_009375</name>
</gene>
<evidence type="ECO:0000313" key="2">
    <source>
        <dbReference type="Proteomes" id="UP000004277"/>
    </source>
</evidence>
<reference evidence="1" key="1">
    <citation type="submission" date="2019-05" db="EMBL/GenBank/DDBJ databases">
        <title>Revised genome assembly of Burkholderiaceae (previously Ralstonia) sp. PBA.</title>
        <authorList>
            <person name="Gan H.M."/>
        </authorList>
    </citation>
    <scope>NUCLEOTIDE SEQUENCE</scope>
    <source>
        <strain evidence="1">PBA</strain>
    </source>
</reference>
<evidence type="ECO:0000313" key="1">
    <source>
        <dbReference type="EMBL" id="TMS58899.1"/>
    </source>
</evidence>
<dbReference type="EMBL" id="AKCV02000015">
    <property type="protein sequence ID" value="TMS58899.1"/>
    <property type="molecule type" value="Genomic_DNA"/>
</dbReference>
<keyword evidence="2" id="KW-1185">Reference proteome</keyword>
<sequence length="231" mass="24797">MGARMSRQTIVIPAGFRVLTVPGLYGSGPGHWQSRWEALHPDWQRVGQKDWSRPSLYLWAERVGEAIALATAETGRVSPGGASGILLLAHSFGCLASLRYVLDASLGATDYHAHIAGMLLVAPADPDKFGVGPLLPQGPLPFPTIVAASRNDPWVPQPVAFGWATLWGSEKIDLGLAGHVNADSGLGDWPLGLSLVERLVQRIVTSGRPSEPEGRSSWQRDVDLIGPIPYM</sequence>
<organism evidence="1 2">
    <name type="scientific">Imbroritus primus</name>
    <dbReference type="NCBI Taxonomy" id="3058603"/>
    <lineage>
        <taxon>Bacteria</taxon>
        <taxon>Pseudomonadati</taxon>
        <taxon>Pseudomonadota</taxon>
        <taxon>Betaproteobacteria</taxon>
        <taxon>Burkholderiales</taxon>
        <taxon>Burkholderiaceae</taxon>
        <taxon>Imbroritus</taxon>
    </lineage>
</organism>
<proteinExistence type="predicted"/>
<protein>
    <submittedName>
        <fullName evidence="1">Alpha/beta hydrolase</fullName>
    </submittedName>
</protein>
<keyword evidence="1" id="KW-0378">Hydrolase</keyword>
<comment type="caution">
    <text evidence="1">The sequence shown here is derived from an EMBL/GenBank/DDBJ whole genome shotgun (WGS) entry which is preliminary data.</text>
</comment>
<name>A0ACD3SRW8_9BURK</name>
<accession>A0ACD3SRW8</accession>
<dbReference type="Proteomes" id="UP000004277">
    <property type="component" value="Unassembled WGS sequence"/>
</dbReference>